<dbReference type="Gene3D" id="3.30.450.40">
    <property type="match status" value="1"/>
</dbReference>
<comment type="caution">
    <text evidence="2">The sequence shown here is derived from an EMBL/GenBank/DDBJ whole genome shotgun (WGS) entry which is preliminary data.</text>
</comment>
<protein>
    <submittedName>
        <fullName evidence="2">GAF domain-containing protein</fullName>
    </submittedName>
</protein>
<evidence type="ECO:0000313" key="3">
    <source>
        <dbReference type="Proteomes" id="UP000664405"/>
    </source>
</evidence>
<reference evidence="2" key="1">
    <citation type="submission" date="2020-12" db="EMBL/GenBank/DDBJ databases">
        <title>Oil enriched cultivation method for isolating marine PHA-producing bacteria.</title>
        <authorList>
            <person name="Zheng W."/>
            <person name="Yu S."/>
            <person name="Huang Y."/>
        </authorList>
    </citation>
    <scope>NUCLEOTIDE SEQUENCE</scope>
    <source>
        <strain evidence="2">SY-2-3</strain>
    </source>
</reference>
<organism evidence="2 3">
    <name type="scientific">Thalassospira povalilytica</name>
    <dbReference type="NCBI Taxonomy" id="732237"/>
    <lineage>
        <taxon>Bacteria</taxon>
        <taxon>Pseudomonadati</taxon>
        <taxon>Pseudomonadota</taxon>
        <taxon>Alphaproteobacteria</taxon>
        <taxon>Rhodospirillales</taxon>
        <taxon>Thalassospiraceae</taxon>
        <taxon>Thalassospira</taxon>
    </lineage>
</organism>
<sequence length="151" mass="16683">MEIPTELFAQLTDPATTDTVFHDLCANAIPNELYSAMRYHPATIEVERIASTMPEIYPVGGRKPKKDTPWGQKVLIDRHINLGSGADDIRWAFSDHETILGLGLDQVMNVPVILGEQVVGTMNYLRPQQPFSLQEQAIAQLLAACLAARLA</sequence>
<dbReference type="RefSeq" id="WP_206926741.1">
    <property type="nucleotide sequence ID" value="NZ_JAEKJW010000001.1"/>
</dbReference>
<dbReference type="EMBL" id="JAEKJW010000001">
    <property type="protein sequence ID" value="MBN8195721.1"/>
    <property type="molecule type" value="Genomic_DNA"/>
</dbReference>
<dbReference type="InterPro" id="IPR003018">
    <property type="entry name" value="GAF"/>
</dbReference>
<evidence type="ECO:0000313" key="2">
    <source>
        <dbReference type="EMBL" id="MBN8195721.1"/>
    </source>
</evidence>
<accession>A0A8I1M5U6</accession>
<dbReference type="Pfam" id="PF01590">
    <property type="entry name" value="GAF"/>
    <property type="match status" value="1"/>
</dbReference>
<dbReference type="InterPro" id="IPR029016">
    <property type="entry name" value="GAF-like_dom_sf"/>
</dbReference>
<dbReference type="Proteomes" id="UP000664405">
    <property type="component" value="Unassembled WGS sequence"/>
</dbReference>
<dbReference type="SUPFAM" id="SSF55781">
    <property type="entry name" value="GAF domain-like"/>
    <property type="match status" value="1"/>
</dbReference>
<dbReference type="AlphaFoldDB" id="A0A8I1M5U6"/>
<gene>
    <name evidence="2" type="ORF">JF547_04495</name>
</gene>
<proteinExistence type="predicted"/>
<evidence type="ECO:0000259" key="1">
    <source>
        <dbReference type="Pfam" id="PF01590"/>
    </source>
</evidence>
<name>A0A8I1M5U6_9PROT</name>
<feature type="domain" description="GAF" evidence="1">
    <location>
        <begin position="73"/>
        <end position="149"/>
    </location>
</feature>